<proteinExistence type="predicted"/>
<accession>A0A0P4WF56</accession>
<dbReference type="AlphaFoldDB" id="A0A0P4WF56"/>
<evidence type="ECO:0000259" key="1">
    <source>
        <dbReference type="Pfam" id="PF00092"/>
    </source>
</evidence>
<evidence type="ECO:0000313" key="2">
    <source>
        <dbReference type="EMBL" id="JAI64319.1"/>
    </source>
</evidence>
<dbReference type="EMBL" id="GDRN01067776">
    <property type="protein sequence ID" value="JAI64319.1"/>
    <property type="molecule type" value="Transcribed_RNA"/>
</dbReference>
<reference evidence="2" key="1">
    <citation type="submission" date="2015-09" db="EMBL/GenBank/DDBJ databases">
        <title>Scylla olivacea transcriptome.</title>
        <authorList>
            <person name="Ikhwanuddin M."/>
        </authorList>
    </citation>
    <scope>NUCLEOTIDE SEQUENCE</scope>
</reference>
<organism evidence="2">
    <name type="scientific">Scylla olivacea</name>
    <name type="common">Orange mud crab</name>
    <name type="synonym">Cancer olivacea</name>
    <dbReference type="NCBI Taxonomy" id="85551"/>
    <lineage>
        <taxon>Eukaryota</taxon>
        <taxon>Metazoa</taxon>
        <taxon>Ecdysozoa</taxon>
        <taxon>Arthropoda</taxon>
        <taxon>Crustacea</taxon>
        <taxon>Multicrustacea</taxon>
        <taxon>Malacostraca</taxon>
        <taxon>Eumalacostraca</taxon>
        <taxon>Eucarida</taxon>
        <taxon>Decapoda</taxon>
        <taxon>Pleocyemata</taxon>
        <taxon>Brachyura</taxon>
        <taxon>Eubrachyura</taxon>
        <taxon>Portunoidea</taxon>
        <taxon>Portunidae</taxon>
        <taxon>Portuninae</taxon>
        <taxon>Scylla</taxon>
    </lineage>
</organism>
<dbReference type="InterPro" id="IPR002035">
    <property type="entry name" value="VWF_A"/>
</dbReference>
<protein>
    <recommendedName>
        <fullName evidence="1">VWFA domain-containing protein</fullName>
    </recommendedName>
</protein>
<dbReference type="SUPFAM" id="SSF53300">
    <property type="entry name" value="vWA-like"/>
    <property type="match status" value="1"/>
</dbReference>
<dbReference type="Gene3D" id="3.40.50.410">
    <property type="entry name" value="von Willebrand factor, type A domain"/>
    <property type="match status" value="1"/>
</dbReference>
<dbReference type="InterPro" id="IPR036465">
    <property type="entry name" value="vWFA_dom_sf"/>
</dbReference>
<dbReference type="GO" id="GO:0032991">
    <property type="term" value="C:protein-containing complex"/>
    <property type="evidence" value="ECO:0007669"/>
    <property type="project" value="UniProtKB-ARBA"/>
</dbReference>
<dbReference type="Pfam" id="PF00092">
    <property type="entry name" value="VWA"/>
    <property type="match status" value="1"/>
</dbReference>
<sequence length="378" mass="40640">MRRVVVYDVPNGAHVGAITFNSAGRTVAPLTFIDSEDSDMRQRVGSSLPRNPSAVRESQKCILCGLQQVLKVLGNDKKFGKDAVVILITTGSSPTSEEDVVKMISLAEQNNLRIEVVLYPLTEHRGTAPTYHGLETLVKATRGSIFTVMDEGVGNDSKLKMMVALMDALLAAVQSSVPPSSPGGPVLVHSADYPGGIASVSAGNFALDDSLGSDARFSVYYYDLNHVGNAIHLTAPSGHMIASVNVQEEDGDVNMIFINLGKAERGQWKYSVENRADSHQGLYVQVTARRNTSTGLAVRLWTSSGTRFLNYSDPTSAAVVFMEVRAGMAPIMDARVVATLQRLGTNETGSNYEPMFFNLWDNGAGGEASHSLVLLLKS</sequence>
<feature type="domain" description="VWFA" evidence="1">
    <location>
        <begin position="10"/>
        <end position="151"/>
    </location>
</feature>
<name>A0A0P4WF56_SCYOL</name>